<gene>
    <name evidence="1" type="ORF">A9F13_08g00330</name>
</gene>
<dbReference type="Gene3D" id="3.30.70.1240">
    <property type="entry name" value="DOPA-like domains"/>
    <property type="match status" value="1"/>
</dbReference>
<evidence type="ECO:0000313" key="1">
    <source>
        <dbReference type="EMBL" id="OVF08346.1"/>
    </source>
</evidence>
<dbReference type="PANTHER" id="PTHR36423">
    <property type="entry name" value="AFR070WP"/>
    <property type="match status" value="1"/>
</dbReference>
<evidence type="ECO:0000313" key="2">
    <source>
        <dbReference type="Proteomes" id="UP000195602"/>
    </source>
</evidence>
<dbReference type="InterPro" id="IPR014980">
    <property type="entry name" value="DOPA_dioxygen"/>
</dbReference>
<organism evidence="1 2">
    <name type="scientific">Clavispora lusitaniae</name>
    <name type="common">Candida lusitaniae</name>
    <dbReference type="NCBI Taxonomy" id="36911"/>
    <lineage>
        <taxon>Eukaryota</taxon>
        <taxon>Fungi</taxon>
        <taxon>Dikarya</taxon>
        <taxon>Ascomycota</taxon>
        <taxon>Saccharomycotina</taxon>
        <taxon>Pichiomycetes</taxon>
        <taxon>Metschnikowiaceae</taxon>
        <taxon>Clavispora</taxon>
    </lineage>
</organism>
<dbReference type="PANTHER" id="PTHR36423:SF2">
    <property type="entry name" value="AFR070WP"/>
    <property type="match status" value="1"/>
</dbReference>
<accession>A0AA91PZ15</accession>
<proteinExistence type="predicted"/>
<dbReference type="Pfam" id="PF08883">
    <property type="entry name" value="DOPA_dioxygen"/>
    <property type="match status" value="1"/>
</dbReference>
<comment type="caution">
    <text evidence="1">The sequence shown here is derived from an EMBL/GenBank/DDBJ whole genome shotgun (WGS) entry which is preliminary data.</text>
</comment>
<sequence length="161" mass="18681">MEYLTNLDPEHPEKATTPVVSGLTWTEPVQYWDFHVYYDDATRSESNLLRTKLLEDFESYAKEGAIIVKKLPTEKAIGPHYDLFWEADIARVDVFAKVLSWFVQHHGNLSVLIHPQTGNDLLDHTKHALWLGEKKRLKTEVFPKEPTSIPEFGVRRIPKQK</sequence>
<protein>
    <submittedName>
        <fullName evidence="1">4,5-dioxygenase</fullName>
    </submittedName>
</protein>
<name>A0AA91PZ15_CLALS</name>
<dbReference type="KEGG" id="clus:A9F13_08g00330"/>
<reference evidence="1 2" key="1">
    <citation type="submission" date="2017-04" db="EMBL/GenBank/DDBJ databases">
        <title>Draft genome of the yeast Clavispora lusitaniae type strain CBS 6936.</title>
        <authorList>
            <person name="Durrens P."/>
            <person name="Klopp C."/>
            <person name="Biteau N."/>
            <person name="Fitton-Ouhabi V."/>
            <person name="Dementhon K."/>
            <person name="Accoceberry I."/>
            <person name="Sherman D.J."/>
            <person name="Noel T."/>
        </authorList>
    </citation>
    <scope>NUCLEOTIDE SEQUENCE [LARGE SCALE GENOMIC DNA]</scope>
    <source>
        <strain evidence="1 2">CBS 6936</strain>
    </source>
</reference>
<dbReference type="Proteomes" id="UP000195602">
    <property type="component" value="Unassembled WGS sequence"/>
</dbReference>
<dbReference type="InterPro" id="IPR023389">
    <property type="entry name" value="DOPA-like_sf"/>
</dbReference>
<dbReference type="EMBL" id="LYUB02000008">
    <property type="protein sequence ID" value="OVF08346.1"/>
    <property type="molecule type" value="Genomic_DNA"/>
</dbReference>
<dbReference type="SUPFAM" id="SSF143410">
    <property type="entry name" value="DOPA-like"/>
    <property type="match status" value="1"/>
</dbReference>
<dbReference type="AlphaFoldDB" id="A0AA91PZ15"/>